<sequence>MLARKTKVEIPVVKQLNRYECGICCLSMILSYYRYDVGLTELREYFGNGRDGINLLQIKRAAESFHLAATAKRVPTELLGSDNMQLPAIAFYNENHYVVIDKVKKDIIYIVDPAKGRIKLHKDSFSQSFSGVILDVAPNPNFKQKKQKRNFSIINVVFSHKKLLYYILLISLLLQLLAVGVPIVTKYIIDLTVTEKLEGRALQLILAFFSIIIFQVCFLAIKNFSVVRLQNSLDKQLMNRFVSHLFKLPYKFFELRSRGDLIYRANSNIRIREFLSQQLLSSIINIFLVVVIFGYMLIESKLLALTILSIGLMQVLTVYFSKQHLEYLTKDEINNQTMTSSFMTEVLGGISTVKSLGIENQIYTKWEKLFKQQLSSTKKKADFEVKIDTVTKALHYTAPLVVVMLGIYQIQQGDITLGTLFAFQSLSMSFLGPLNSLATLANDIVTMQALLDRIDDVLKSPVEKENNTLEIKELKGAIKLNSVYFKYHDNGHEVVQDVSLNIDPGQKVAIVGKSGSGKSTLAALLVGLYKPTKGEIFFDELPYEHLNKSSFRKNIGVVLQENFLFNKSVYENIIINQEDVTSEDVEWAAEMAALTDDIKDMPMGFNTVVSETGSNFSGGQKQRIALARALVGRPSILLLDEATSALDSITESRIEKSIQSLNCTRIVIAHRLSTVKNADQIIVLEDGQIVDVGTHEELMIYSSKYQNLYSNSSIDKEGIISV</sequence>
<evidence type="ECO:0000256" key="1">
    <source>
        <dbReference type="ARBA" id="ARBA00004651"/>
    </source>
</evidence>
<accession>A0ABX7VRP6</accession>
<keyword evidence="2 10" id="KW-0812">Transmembrane</keyword>
<dbReference type="SMART" id="SM00382">
    <property type="entry name" value="AAA"/>
    <property type="match status" value="1"/>
</dbReference>
<keyword evidence="4" id="KW-0378">Hydrolase</keyword>
<dbReference type="InterPro" id="IPR003593">
    <property type="entry name" value="AAA+_ATPase"/>
</dbReference>
<dbReference type="PANTHER" id="PTHR24221">
    <property type="entry name" value="ATP-BINDING CASSETTE SUB-FAMILY B"/>
    <property type="match status" value="1"/>
</dbReference>
<dbReference type="Pfam" id="PF00664">
    <property type="entry name" value="ABC_membrane"/>
    <property type="match status" value="1"/>
</dbReference>
<dbReference type="PROSITE" id="PS00211">
    <property type="entry name" value="ABC_TRANSPORTER_1"/>
    <property type="match status" value="1"/>
</dbReference>
<evidence type="ECO:0000256" key="3">
    <source>
        <dbReference type="ARBA" id="ARBA00022741"/>
    </source>
</evidence>
<feature type="domain" description="Peptidase C39" evidence="13">
    <location>
        <begin position="15"/>
        <end position="136"/>
    </location>
</feature>
<evidence type="ECO:0000256" key="8">
    <source>
        <dbReference type="ARBA" id="ARBA00023136"/>
    </source>
</evidence>
<dbReference type="PANTHER" id="PTHR24221:SF654">
    <property type="entry name" value="ATP-BINDING CASSETTE SUB-FAMILY B MEMBER 6"/>
    <property type="match status" value="1"/>
</dbReference>
<feature type="transmembrane region" description="Helical" evidence="10">
    <location>
        <begin position="201"/>
        <end position="221"/>
    </location>
</feature>
<gene>
    <name evidence="14" type="ORF">ERJ70_03670</name>
</gene>
<organism evidence="14 15">
    <name type="scientific">Sediminibacillus dalangtanensis</name>
    <dbReference type="NCBI Taxonomy" id="2729421"/>
    <lineage>
        <taxon>Bacteria</taxon>
        <taxon>Bacillati</taxon>
        <taxon>Bacillota</taxon>
        <taxon>Bacilli</taxon>
        <taxon>Bacillales</taxon>
        <taxon>Bacillaceae</taxon>
        <taxon>Sediminibacillus</taxon>
    </lineage>
</organism>
<evidence type="ECO:0000256" key="7">
    <source>
        <dbReference type="ARBA" id="ARBA00022989"/>
    </source>
</evidence>
<dbReference type="PROSITE" id="PS50990">
    <property type="entry name" value="PEPTIDASE_C39"/>
    <property type="match status" value="1"/>
</dbReference>
<evidence type="ECO:0000259" key="12">
    <source>
        <dbReference type="PROSITE" id="PS50929"/>
    </source>
</evidence>
<feature type="transmembrane region" description="Helical" evidence="10">
    <location>
        <begin position="163"/>
        <end position="189"/>
    </location>
</feature>
<dbReference type="PROSITE" id="PS50929">
    <property type="entry name" value="ABC_TM1F"/>
    <property type="match status" value="1"/>
</dbReference>
<proteinExistence type="predicted"/>
<evidence type="ECO:0000259" key="11">
    <source>
        <dbReference type="PROSITE" id="PS50893"/>
    </source>
</evidence>
<keyword evidence="8 10" id="KW-0472">Membrane</keyword>
<feature type="domain" description="ABC transporter" evidence="11">
    <location>
        <begin position="478"/>
        <end position="711"/>
    </location>
</feature>
<comment type="subcellular location">
    <subcellularLocation>
        <location evidence="1">Cell membrane</location>
        <topology evidence="1">Multi-pass membrane protein</topology>
    </subcellularLocation>
</comment>
<dbReference type="Gene3D" id="1.20.1560.10">
    <property type="entry name" value="ABC transporter type 1, transmembrane domain"/>
    <property type="match status" value="1"/>
</dbReference>
<dbReference type="Pfam" id="PF03412">
    <property type="entry name" value="Peptidase_C39"/>
    <property type="match status" value="1"/>
</dbReference>
<dbReference type="InterPro" id="IPR027417">
    <property type="entry name" value="P-loop_NTPase"/>
</dbReference>
<dbReference type="InterPro" id="IPR017871">
    <property type="entry name" value="ABC_transporter-like_CS"/>
</dbReference>
<keyword evidence="6" id="KW-0653">Protein transport</keyword>
<evidence type="ECO:0000256" key="2">
    <source>
        <dbReference type="ARBA" id="ARBA00022692"/>
    </source>
</evidence>
<dbReference type="InterPro" id="IPR039421">
    <property type="entry name" value="Type_1_exporter"/>
</dbReference>
<keyword evidence="4" id="KW-0788">Thiol protease</keyword>
<keyword evidence="7 10" id="KW-1133">Transmembrane helix</keyword>
<protein>
    <submittedName>
        <fullName evidence="14">ATP-binding cassette domain-containing protein</fullName>
    </submittedName>
</protein>
<evidence type="ECO:0000256" key="4">
    <source>
        <dbReference type="ARBA" id="ARBA00022807"/>
    </source>
</evidence>
<dbReference type="SUPFAM" id="SSF52540">
    <property type="entry name" value="P-loop containing nucleoside triphosphate hydrolases"/>
    <property type="match status" value="1"/>
</dbReference>
<evidence type="ECO:0000313" key="15">
    <source>
        <dbReference type="Proteomes" id="UP000665043"/>
    </source>
</evidence>
<evidence type="ECO:0000256" key="5">
    <source>
        <dbReference type="ARBA" id="ARBA00022840"/>
    </source>
</evidence>
<keyword evidence="9" id="KW-0080">Bacteriocin transport</keyword>
<dbReference type="CDD" id="cd18555">
    <property type="entry name" value="ABC_6TM_T1SS_like"/>
    <property type="match status" value="1"/>
</dbReference>
<keyword evidence="4" id="KW-0645">Protease</keyword>
<keyword evidence="6" id="KW-0813">Transport</keyword>
<evidence type="ECO:0000256" key="9">
    <source>
        <dbReference type="ARBA" id="ARBA00043264"/>
    </source>
</evidence>
<dbReference type="GO" id="GO:0005524">
    <property type="term" value="F:ATP binding"/>
    <property type="evidence" value="ECO:0007669"/>
    <property type="project" value="UniProtKB-KW"/>
</dbReference>
<dbReference type="Gene3D" id="3.40.50.300">
    <property type="entry name" value="P-loop containing nucleotide triphosphate hydrolases"/>
    <property type="match status" value="1"/>
</dbReference>
<dbReference type="InterPro" id="IPR005074">
    <property type="entry name" value="Peptidase_C39"/>
</dbReference>
<evidence type="ECO:0000259" key="13">
    <source>
        <dbReference type="PROSITE" id="PS50990"/>
    </source>
</evidence>
<dbReference type="Gene3D" id="3.90.70.10">
    <property type="entry name" value="Cysteine proteinases"/>
    <property type="match status" value="1"/>
</dbReference>
<dbReference type="RefSeq" id="WP_209367236.1">
    <property type="nucleotide sequence ID" value="NZ_CP046956.1"/>
</dbReference>
<dbReference type="Pfam" id="PF00005">
    <property type="entry name" value="ABC_tran"/>
    <property type="match status" value="1"/>
</dbReference>
<name>A0ABX7VRP6_9BACI</name>
<evidence type="ECO:0000313" key="14">
    <source>
        <dbReference type="EMBL" id="QTM98470.1"/>
    </source>
</evidence>
<evidence type="ECO:0000256" key="10">
    <source>
        <dbReference type="SAM" id="Phobius"/>
    </source>
</evidence>
<keyword evidence="5 14" id="KW-0067">ATP-binding</keyword>
<feature type="domain" description="ABC transmembrane type-1" evidence="12">
    <location>
        <begin position="167"/>
        <end position="446"/>
    </location>
</feature>
<dbReference type="EMBL" id="CP046956">
    <property type="protein sequence ID" value="QTM98470.1"/>
    <property type="molecule type" value="Genomic_DNA"/>
</dbReference>
<dbReference type="InterPro" id="IPR036640">
    <property type="entry name" value="ABC1_TM_sf"/>
</dbReference>
<keyword evidence="15" id="KW-1185">Reference proteome</keyword>
<dbReference type="InterPro" id="IPR011527">
    <property type="entry name" value="ABC1_TM_dom"/>
</dbReference>
<feature type="transmembrane region" description="Helical" evidence="10">
    <location>
        <begin position="279"/>
        <end position="296"/>
    </location>
</feature>
<dbReference type="PROSITE" id="PS50893">
    <property type="entry name" value="ABC_TRANSPORTER_2"/>
    <property type="match status" value="1"/>
</dbReference>
<dbReference type="SUPFAM" id="SSF90123">
    <property type="entry name" value="ABC transporter transmembrane region"/>
    <property type="match status" value="1"/>
</dbReference>
<feature type="transmembrane region" description="Helical" evidence="10">
    <location>
        <begin position="302"/>
        <end position="320"/>
    </location>
</feature>
<evidence type="ECO:0000256" key="6">
    <source>
        <dbReference type="ARBA" id="ARBA00022927"/>
    </source>
</evidence>
<dbReference type="InterPro" id="IPR003439">
    <property type="entry name" value="ABC_transporter-like_ATP-bd"/>
</dbReference>
<dbReference type="Proteomes" id="UP000665043">
    <property type="component" value="Chromosome"/>
</dbReference>
<reference evidence="14 15" key="1">
    <citation type="submission" date="2019-12" db="EMBL/GenBank/DDBJ databases">
        <title>The whole genome sequencing of a strain isolated from a Mars analog, Dalangtan Playa.</title>
        <authorList>
            <person name="Huang T."/>
        </authorList>
    </citation>
    <scope>NUCLEOTIDE SEQUENCE [LARGE SCALE GENOMIC DNA]</scope>
    <source>
        <strain evidence="14 15">DP4-553-S</strain>
    </source>
</reference>
<keyword evidence="3" id="KW-0547">Nucleotide-binding</keyword>